<dbReference type="EMBL" id="JBBPDW010000054">
    <property type="protein sequence ID" value="KAK7531809.1"/>
    <property type="molecule type" value="Genomic_DNA"/>
</dbReference>
<keyword evidence="3" id="KW-1185">Reference proteome</keyword>
<feature type="compositionally biased region" description="Basic and acidic residues" evidence="1">
    <location>
        <begin position="129"/>
        <end position="153"/>
    </location>
</feature>
<feature type="region of interest" description="Disordered" evidence="1">
    <location>
        <begin position="129"/>
        <end position="190"/>
    </location>
</feature>
<accession>A0ABR1L9A1</accession>
<dbReference type="Proteomes" id="UP001365128">
    <property type="component" value="Unassembled WGS sequence"/>
</dbReference>
<reference evidence="2 3" key="1">
    <citation type="submission" date="2024-04" db="EMBL/GenBank/DDBJ databases">
        <title>Phyllosticta paracitricarpa is synonymous to the EU quarantine fungus P. citricarpa based on phylogenomic analyses.</title>
        <authorList>
            <consortium name="Lawrence Berkeley National Laboratory"/>
            <person name="Van Ingen-Buijs V.A."/>
            <person name="Van Westerhoven A.C."/>
            <person name="Haridas S."/>
            <person name="Skiadas P."/>
            <person name="Martin F."/>
            <person name="Groenewald J.Z."/>
            <person name="Crous P.W."/>
            <person name="Seidl M.F."/>
        </authorList>
    </citation>
    <scope>NUCLEOTIDE SEQUENCE [LARGE SCALE GENOMIC DNA]</scope>
    <source>
        <strain evidence="2 3">CBS 122670</strain>
    </source>
</reference>
<sequence>MASSDVHAGCTTHSPEPLIRTHLKEFRDIVRRILDLNAYGERSEVAMLVAKEALNVLVHLDPNTAAFSAALDPFRQLLCRMDQELPAPGTTKLTMMKLHAEFARKHRSNLDKVALDSLAKELDRNVFQEAKTDRERQEHSEAVEQDQRGETRNQNHSRSSSDDTTTDSSQVSGQSKPMDNLKIRMNPRTEPLGDLKVREKNVIRAKLQERPRKALRRVEIGDDWICIPVKWAEEGGKEE</sequence>
<name>A0ABR1L9A1_9PEZI</name>
<evidence type="ECO:0000313" key="3">
    <source>
        <dbReference type="Proteomes" id="UP001365128"/>
    </source>
</evidence>
<organism evidence="2 3">
    <name type="scientific">Phyllosticta citricarpa</name>
    <dbReference type="NCBI Taxonomy" id="55181"/>
    <lineage>
        <taxon>Eukaryota</taxon>
        <taxon>Fungi</taxon>
        <taxon>Dikarya</taxon>
        <taxon>Ascomycota</taxon>
        <taxon>Pezizomycotina</taxon>
        <taxon>Dothideomycetes</taxon>
        <taxon>Dothideomycetes incertae sedis</taxon>
        <taxon>Botryosphaeriales</taxon>
        <taxon>Phyllostictaceae</taxon>
        <taxon>Phyllosticta</taxon>
    </lineage>
</organism>
<gene>
    <name evidence="2" type="ORF">IWX46DRAFT_644947</name>
</gene>
<evidence type="ECO:0000313" key="2">
    <source>
        <dbReference type="EMBL" id="KAK7531809.1"/>
    </source>
</evidence>
<comment type="caution">
    <text evidence="2">The sequence shown here is derived from an EMBL/GenBank/DDBJ whole genome shotgun (WGS) entry which is preliminary data.</text>
</comment>
<evidence type="ECO:0000256" key="1">
    <source>
        <dbReference type="SAM" id="MobiDB-lite"/>
    </source>
</evidence>
<protein>
    <submittedName>
        <fullName evidence="2">Uncharacterized protein</fullName>
    </submittedName>
</protein>
<proteinExistence type="predicted"/>